<dbReference type="InterPro" id="IPR036116">
    <property type="entry name" value="FN3_sf"/>
</dbReference>
<dbReference type="Pfam" id="PF18998">
    <property type="entry name" value="Flg_new_2"/>
    <property type="match status" value="2"/>
</dbReference>
<dbReference type="InterPro" id="IPR003961">
    <property type="entry name" value="FN3_dom"/>
</dbReference>
<dbReference type="SUPFAM" id="SSF49265">
    <property type="entry name" value="Fibronectin type III"/>
    <property type="match status" value="2"/>
</dbReference>
<name>A0A1V1P1F6_9BACT</name>
<dbReference type="Proteomes" id="UP000189670">
    <property type="component" value="Unassembled WGS sequence"/>
</dbReference>
<feature type="domain" description="Fibronectin type-III" evidence="1">
    <location>
        <begin position="329"/>
        <end position="419"/>
    </location>
</feature>
<sequence length="1055" mass="116975">MKGVIMKKLINISIFVALVLFTVNAYAGYYDYSFKNLPGNQAQSTVSNSNTDFLLQMTLWINDTNTITAKIERKDGNYLEAGNIYLQANTEKSIPLNRIDCGDNSTSIKDYSTTLTSLQSLEDIPINWAEDFLLIYARYETETQYAWTGPIIIKREVSSVYGSLQVGILTTSAINEGAAWSIETPGSDTGWSNWYESGVEITGLNVGATTIRFKPVTGYVTPNNKIVNVKSGPVTTTEAVYIPLEQSILGITLPRQATEAGAGWRAKFNGFDSVFYPGNVAQKGFDLGPNTVSFKPIEGWYTPDPQTIVVKADEPTVVTGIYCKIRPYAPDGVDASNGLFVGKVKFRWNAVSCVDRYEIYRSTVSEPTPDDRIAVNFPGTLFIDTTGEPGREYYYWVRAVNERGVGDFSEPVIGYSKLDSPKNVKATDGVHTGKVRIEWDSVPGALYYIVYRNTDTSFMSVGEPIAVEVEATLFDDLDATPEKKFYYWVKAENSIMTSDFSEYDQGYARMGIPEFLVASDSEFFDRVEICNSPVKGAIAYEIDIALDTQTRTRNKTVRVKTTECFQHTAAEPCKKYLYRVRAYNQHGFGDWTNYDAGTRAMKAPVIHASKRTYSDKITISWLSVDGATKYSIYKNETNDFDSAVQVGQSILNFYDYPTSETREFYFWVQAVNANCMPVSQSDVGYISDGCEFNVSPADIVVDAETGLGKINVVVESQNLCTWHAETTVDWIQILSGESGNNNGEVEFQASENRSLDSRTAIITVAGKGILVEQEGMNPTSLSVNATNGGKLLINGEALELPIIKEVAIGDMITFEAFPDENWQFANFSGSVMDTTNPLTIEIAGNTSIIANFTQSQYCMNVSVVGQGNVFIDGKESMQECFPQGSVVNLMATNKEASVYVFTNWSGDVEKKDSNIQVVMDSDKEITAMFSGWAADIHAQGLNLNGYYQSLVTIGVGFEAFFRDAPPDPPRYSSLMRLKYNNKDGVTLIQQDNQDVYQFVLSIDPHGNMGPPQQAQSTVVRWDPDKFASSGSYQLIEGNDIENATIVIENMREITE</sequence>
<dbReference type="PROSITE" id="PS50853">
    <property type="entry name" value="FN3"/>
    <property type="match status" value="1"/>
</dbReference>
<dbReference type="CDD" id="cd14948">
    <property type="entry name" value="BACON"/>
    <property type="match status" value="1"/>
</dbReference>
<evidence type="ECO:0000313" key="2">
    <source>
        <dbReference type="EMBL" id="ETR68638.1"/>
    </source>
</evidence>
<gene>
    <name evidence="2" type="ORF">OMM_10317</name>
</gene>
<reference evidence="3" key="1">
    <citation type="submission" date="2012-11" db="EMBL/GenBank/DDBJ databases">
        <authorList>
            <person name="Lucero-Rivera Y.E."/>
            <person name="Tovar-Ramirez D."/>
        </authorList>
    </citation>
    <scope>NUCLEOTIDE SEQUENCE [LARGE SCALE GENOMIC DNA]</scope>
    <source>
        <strain evidence="3">Araruama</strain>
    </source>
</reference>
<feature type="non-terminal residue" evidence="2">
    <location>
        <position position="1055"/>
    </location>
</feature>
<dbReference type="InterPro" id="IPR044060">
    <property type="entry name" value="Bacterial_rp_domain"/>
</dbReference>
<dbReference type="InterPro" id="IPR013783">
    <property type="entry name" value="Ig-like_fold"/>
</dbReference>
<dbReference type="AlphaFoldDB" id="A0A1V1P1F6"/>
<evidence type="ECO:0000313" key="3">
    <source>
        <dbReference type="Proteomes" id="UP000189670"/>
    </source>
</evidence>
<dbReference type="EMBL" id="ATBP01000878">
    <property type="protein sequence ID" value="ETR68638.1"/>
    <property type="molecule type" value="Genomic_DNA"/>
</dbReference>
<dbReference type="CDD" id="cd00063">
    <property type="entry name" value="FN3"/>
    <property type="match status" value="1"/>
</dbReference>
<dbReference type="PANTHER" id="PTHR24099:SF16">
    <property type="entry name" value="E3 UBIQUITIN-PROTEIN LIGASE MIDLINE-1-LIKE ISOFORM X1"/>
    <property type="match status" value="1"/>
</dbReference>
<dbReference type="InterPro" id="IPR024361">
    <property type="entry name" value="BACON"/>
</dbReference>
<organism evidence="2 3">
    <name type="scientific">Candidatus Magnetoglobus multicellularis str. Araruama</name>
    <dbReference type="NCBI Taxonomy" id="890399"/>
    <lineage>
        <taxon>Bacteria</taxon>
        <taxon>Pseudomonadati</taxon>
        <taxon>Thermodesulfobacteriota</taxon>
        <taxon>Desulfobacteria</taxon>
        <taxon>Desulfobacterales</taxon>
        <taxon>Desulfobacteraceae</taxon>
        <taxon>Candidatus Magnetoglobus</taxon>
    </lineage>
</organism>
<dbReference type="InterPro" id="IPR050617">
    <property type="entry name" value="E3_ligase_FN3/SPRY"/>
</dbReference>
<evidence type="ECO:0000259" key="1">
    <source>
        <dbReference type="PROSITE" id="PS50853"/>
    </source>
</evidence>
<accession>A0A1V1P1F6</accession>
<dbReference type="SMART" id="SM00060">
    <property type="entry name" value="FN3"/>
    <property type="match status" value="2"/>
</dbReference>
<proteinExistence type="predicted"/>
<dbReference type="Gene3D" id="2.60.40.10">
    <property type="entry name" value="Immunoglobulins"/>
    <property type="match status" value="4"/>
</dbReference>
<comment type="caution">
    <text evidence="2">The sequence shown here is derived from an EMBL/GenBank/DDBJ whole genome shotgun (WGS) entry which is preliminary data.</text>
</comment>
<protein>
    <recommendedName>
        <fullName evidence="1">Fibronectin type-III domain-containing protein</fullName>
    </recommendedName>
</protein>
<dbReference type="PANTHER" id="PTHR24099">
    <property type="entry name" value="E3 UBIQUITIN-PROTEIN LIGASE TRIM36-RELATED"/>
    <property type="match status" value="1"/>
</dbReference>